<dbReference type="InterPro" id="IPR000182">
    <property type="entry name" value="GNAT_dom"/>
</dbReference>
<evidence type="ECO:0000256" key="1">
    <source>
        <dbReference type="SAM" id="MobiDB-lite"/>
    </source>
</evidence>
<dbReference type="EMBL" id="CP025765">
    <property type="protein sequence ID" value="KGB76580.1"/>
    <property type="molecule type" value="Genomic_DNA"/>
</dbReference>
<dbReference type="AlphaFoldDB" id="A0A095C7E8"/>
<feature type="region of interest" description="Disordered" evidence="1">
    <location>
        <begin position="53"/>
        <end position="74"/>
    </location>
</feature>
<feature type="domain" description="N-acetyltransferase" evidence="2">
    <location>
        <begin position="75"/>
        <end position="162"/>
    </location>
</feature>
<dbReference type="Gene3D" id="3.40.630.30">
    <property type="match status" value="1"/>
</dbReference>
<organism evidence="3 4">
    <name type="scientific">Cryptococcus deuterogattii (strain R265)</name>
    <name type="common">Cryptococcus gattii VGII (strain R265)</name>
    <dbReference type="NCBI Taxonomy" id="294750"/>
    <lineage>
        <taxon>Eukaryota</taxon>
        <taxon>Fungi</taxon>
        <taxon>Dikarya</taxon>
        <taxon>Basidiomycota</taxon>
        <taxon>Agaricomycotina</taxon>
        <taxon>Tremellomycetes</taxon>
        <taxon>Tremellales</taxon>
        <taxon>Cryptococcaceae</taxon>
        <taxon>Cryptococcus</taxon>
        <taxon>Cryptococcus gattii species complex</taxon>
    </lineage>
</organism>
<dbReference type="OMA" id="WCDARIS"/>
<evidence type="ECO:0000259" key="2">
    <source>
        <dbReference type="Pfam" id="PF00583"/>
    </source>
</evidence>
<evidence type="ECO:0000313" key="4">
    <source>
        <dbReference type="Proteomes" id="UP000029445"/>
    </source>
</evidence>
<keyword evidence="4" id="KW-1185">Reference proteome</keyword>
<dbReference type="HOGENOM" id="CLU_1421365_0_0_1"/>
<dbReference type="KEGG" id="cdeu:CNBG_2418"/>
<evidence type="ECO:0000313" key="3">
    <source>
        <dbReference type="EMBL" id="KGB76580.1"/>
    </source>
</evidence>
<dbReference type="VEuPathDB" id="FungiDB:CNBG_2418"/>
<dbReference type="GO" id="GO:0016747">
    <property type="term" value="F:acyltransferase activity, transferring groups other than amino-acyl groups"/>
    <property type="evidence" value="ECO:0007669"/>
    <property type="project" value="InterPro"/>
</dbReference>
<proteinExistence type="predicted"/>
<gene>
    <name evidence="3" type="ORF">CNBG_2418</name>
</gene>
<reference evidence="3 4" key="1">
    <citation type="journal article" date="2011" name="MBio">
        <title>Genome variation in Cryptococcus gattii, an emerging pathogen of immunocompetent hosts.</title>
        <authorList>
            <person name="D'Souza C.A."/>
            <person name="Kronstad J.W."/>
            <person name="Taylor G."/>
            <person name="Warren R."/>
            <person name="Yuen M."/>
            <person name="Hu G."/>
            <person name="Jung W.H."/>
            <person name="Sham A."/>
            <person name="Kidd S.E."/>
            <person name="Tangen K."/>
            <person name="Lee N."/>
            <person name="Zeilmaker T."/>
            <person name="Sawkins J."/>
            <person name="McVicker G."/>
            <person name="Shah S."/>
            <person name="Gnerre S."/>
            <person name="Griggs A."/>
            <person name="Zeng Q."/>
            <person name="Bartlett K."/>
            <person name="Li W."/>
            <person name="Wang X."/>
            <person name="Heitman J."/>
            <person name="Stajich J.E."/>
            <person name="Fraser J.A."/>
            <person name="Meyer W."/>
            <person name="Carter D."/>
            <person name="Schein J."/>
            <person name="Krzywinski M."/>
            <person name="Kwon-Chung K.J."/>
            <person name="Varma A."/>
            <person name="Wang J."/>
            <person name="Brunham R."/>
            <person name="Fyfe M."/>
            <person name="Ouellette B.F."/>
            <person name="Siddiqui A."/>
            <person name="Marra M."/>
            <person name="Jones S."/>
            <person name="Holt R."/>
            <person name="Birren B.W."/>
            <person name="Galagan J.E."/>
            <person name="Cuomo C.A."/>
        </authorList>
    </citation>
    <scope>NUCLEOTIDE SEQUENCE [LARGE SCALE GENOMIC DNA]</scope>
    <source>
        <strain evidence="3 4">R265</strain>
    </source>
</reference>
<protein>
    <recommendedName>
        <fullName evidence="2">N-acetyltransferase domain-containing protein</fullName>
    </recommendedName>
</protein>
<dbReference type="CDD" id="cd04301">
    <property type="entry name" value="NAT_SF"/>
    <property type="match status" value="1"/>
</dbReference>
<dbReference type="RefSeq" id="XP_062882455.1">
    <property type="nucleotide sequence ID" value="XM_063026500.1"/>
</dbReference>
<dbReference type="Pfam" id="PF00583">
    <property type="entry name" value="Acetyltransf_1"/>
    <property type="match status" value="1"/>
</dbReference>
<reference evidence="3 4" key="2">
    <citation type="journal article" date="2018" name="Proc. Natl. Acad. Sci.">
        <title>RNAi is a critical determinant of centromere evolution in closely related fungi.</title>
        <authorList>
            <person name="Yadav V."/>
            <person name="Sun S."/>
            <person name="Billmyre R.B."/>
            <person name="Thimmappa B.C."/>
            <person name="Shea T."/>
            <person name="Lintner R."/>
            <person name="Bakkeren G."/>
            <person name="Cuomo C.A."/>
            <person name="Heitman J."/>
            <person name="Sanyal K."/>
        </authorList>
    </citation>
    <scope>NUCLEOTIDE SEQUENCE [LARGE SCALE GENOMIC DNA]</scope>
    <source>
        <strain evidence="3 4">R265</strain>
    </source>
</reference>
<dbReference type="OrthoDB" id="410198at2759"/>
<dbReference type="SUPFAM" id="SSF55729">
    <property type="entry name" value="Acyl-CoA N-acyltransferases (Nat)"/>
    <property type="match status" value="1"/>
</dbReference>
<dbReference type="Proteomes" id="UP000029445">
    <property type="component" value="Chromosome 7"/>
</dbReference>
<name>A0A095C7E8_CRYD2</name>
<accession>A0A095C7E8</accession>
<dbReference type="GeneID" id="88178774"/>
<sequence>MASTVEIKTIPAQQTAPLRHLVLWPSIALESQLDPAYDFAPTTIHLGAYLSSSSGETRLSPEYLPSSSSTTSPQEPIGVMTLALQPYRQLSSVTCPSFLTPSLIHVQLHKFAVHPDLRGLGIGRTMFAHAISLLKKKYGEGNVLFHFDARANQTRFYGKCGMDILDPVEFEKRGTTGKETPVIHIKMGRVI</sequence>
<dbReference type="InterPro" id="IPR016181">
    <property type="entry name" value="Acyl_CoA_acyltransferase"/>
</dbReference>